<dbReference type="PANTHER" id="PTHR35848">
    <property type="entry name" value="OXALATE-BINDING PROTEIN"/>
    <property type="match status" value="1"/>
</dbReference>
<dbReference type="KEGG" id="ohi:H8790_13425"/>
<dbReference type="EMBL" id="CP060490">
    <property type="protein sequence ID" value="QNL44417.1"/>
    <property type="molecule type" value="Genomic_DNA"/>
</dbReference>
<dbReference type="RefSeq" id="WP_187333018.1">
    <property type="nucleotide sequence ID" value="NZ_CP060490.1"/>
</dbReference>
<feature type="domain" description="Cupin type-2" evidence="2">
    <location>
        <begin position="42"/>
        <end position="108"/>
    </location>
</feature>
<evidence type="ECO:0000313" key="4">
    <source>
        <dbReference type="Proteomes" id="UP000515960"/>
    </source>
</evidence>
<dbReference type="Pfam" id="PF07883">
    <property type="entry name" value="Cupin_2"/>
    <property type="match status" value="1"/>
</dbReference>
<keyword evidence="4" id="KW-1185">Reference proteome</keyword>
<dbReference type="SUPFAM" id="SSF51182">
    <property type="entry name" value="RmlC-like cupins"/>
    <property type="match status" value="1"/>
</dbReference>
<evidence type="ECO:0000313" key="3">
    <source>
        <dbReference type="EMBL" id="QNL44417.1"/>
    </source>
</evidence>
<name>A0A7G9B4D6_9FIRM</name>
<protein>
    <submittedName>
        <fullName evidence="3">Cupin domain-containing protein</fullName>
    </submittedName>
</protein>
<proteinExistence type="predicted"/>
<dbReference type="InterPro" id="IPR011051">
    <property type="entry name" value="RmlC_Cupin_sf"/>
</dbReference>
<dbReference type="Gene3D" id="2.60.120.10">
    <property type="entry name" value="Jelly Rolls"/>
    <property type="match status" value="1"/>
</dbReference>
<evidence type="ECO:0000256" key="1">
    <source>
        <dbReference type="ARBA" id="ARBA00022723"/>
    </source>
</evidence>
<dbReference type="AlphaFoldDB" id="A0A7G9B4D6"/>
<dbReference type="InterPro" id="IPR014710">
    <property type="entry name" value="RmlC-like_jellyroll"/>
</dbReference>
<sequence length="113" mass="12355">MVKKELPHREKDGVQGGRGVIEFSDLASIDETYGHIRLLSTCTLHPGCSIGYHTHEQETEFYYILQGEAVVSDNGTEVVMHPGQVMSTGNGQGHSIENRTQSDVVILAMIVTA</sequence>
<dbReference type="InterPro" id="IPR013096">
    <property type="entry name" value="Cupin_2"/>
</dbReference>
<dbReference type="PANTHER" id="PTHR35848:SF6">
    <property type="entry name" value="CUPIN TYPE-2 DOMAIN-CONTAINING PROTEIN"/>
    <property type="match status" value="1"/>
</dbReference>
<dbReference type="CDD" id="cd02221">
    <property type="entry name" value="cupin_TM1287-like"/>
    <property type="match status" value="1"/>
</dbReference>
<accession>A0A7G9B4D6</accession>
<evidence type="ECO:0000259" key="2">
    <source>
        <dbReference type="Pfam" id="PF07883"/>
    </source>
</evidence>
<dbReference type="InterPro" id="IPR051610">
    <property type="entry name" value="GPI/OXD"/>
</dbReference>
<reference evidence="3 4" key="1">
    <citation type="submission" date="2020-08" db="EMBL/GenBank/DDBJ databases">
        <authorList>
            <person name="Liu C."/>
            <person name="Sun Q."/>
        </authorList>
    </citation>
    <scope>NUCLEOTIDE SEQUENCE [LARGE SCALE GENOMIC DNA]</scope>
    <source>
        <strain evidence="3 4">NSJ-62</strain>
    </source>
</reference>
<dbReference type="Proteomes" id="UP000515960">
    <property type="component" value="Chromosome"/>
</dbReference>
<keyword evidence="1" id="KW-0479">Metal-binding</keyword>
<gene>
    <name evidence="3" type="ORF">H8790_13425</name>
</gene>
<organism evidence="3 4">
    <name type="scientific">Oscillibacter hominis</name>
    <dbReference type="NCBI Taxonomy" id="2763056"/>
    <lineage>
        <taxon>Bacteria</taxon>
        <taxon>Bacillati</taxon>
        <taxon>Bacillota</taxon>
        <taxon>Clostridia</taxon>
        <taxon>Eubacteriales</taxon>
        <taxon>Oscillospiraceae</taxon>
        <taxon>Oscillibacter</taxon>
    </lineage>
</organism>
<dbReference type="GO" id="GO:0046872">
    <property type="term" value="F:metal ion binding"/>
    <property type="evidence" value="ECO:0007669"/>
    <property type="project" value="UniProtKB-KW"/>
</dbReference>